<feature type="compositionally biased region" description="Polar residues" evidence="1">
    <location>
        <begin position="1"/>
        <end position="10"/>
    </location>
</feature>
<name>A0AAV5C4Q4_ELECO</name>
<dbReference type="AlphaFoldDB" id="A0AAV5C4Q4"/>
<evidence type="ECO:0000256" key="1">
    <source>
        <dbReference type="SAM" id="MobiDB-lite"/>
    </source>
</evidence>
<reference evidence="2" key="1">
    <citation type="journal article" date="2018" name="DNA Res.">
        <title>Multiple hybrid de novo genome assembly of finger millet, an orphan allotetraploid crop.</title>
        <authorList>
            <person name="Hatakeyama M."/>
            <person name="Aluri S."/>
            <person name="Balachadran M.T."/>
            <person name="Sivarajan S.R."/>
            <person name="Patrignani A."/>
            <person name="Gruter S."/>
            <person name="Poveda L."/>
            <person name="Shimizu-Inatsugi R."/>
            <person name="Baeten J."/>
            <person name="Francoijs K.J."/>
            <person name="Nataraja K.N."/>
            <person name="Reddy Y.A.N."/>
            <person name="Phadnis S."/>
            <person name="Ravikumar R.L."/>
            <person name="Schlapbach R."/>
            <person name="Sreeman S.M."/>
            <person name="Shimizu K.K."/>
        </authorList>
    </citation>
    <scope>NUCLEOTIDE SEQUENCE</scope>
</reference>
<accession>A0AAV5C4Q4</accession>
<dbReference type="Proteomes" id="UP001054889">
    <property type="component" value="Unassembled WGS sequence"/>
</dbReference>
<sequence>MQLQIGQKVSSPIDIPGRKGAKGTKAEPGFSNLGASRTSSGGGSVMIGSHVFVPPHVIVDRRAKREKAMMMFVVPSGKPKKIREQLY</sequence>
<reference evidence="2" key="2">
    <citation type="submission" date="2021-12" db="EMBL/GenBank/DDBJ databases">
        <title>Resequencing data analysis of finger millet.</title>
        <authorList>
            <person name="Hatakeyama M."/>
            <person name="Aluri S."/>
            <person name="Balachadran M.T."/>
            <person name="Sivarajan S.R."/>
            <person name="Poveda L."/>
            <person name="Shimizu-Inatsugi R."/>
            <person name="Schlapbach R."/>
            <person name="Sreeman S.M."/>
            <person name="Shimizu K.K."/>
        </authorList>
    </citation>
    <scope>NUCLEOTIDE SEQUENCE</scope>
</reference>
<keyword evidence="3" id="KW-1185">Reference proteome</keyword>
<evidence type="ECO:0000313" key="3">
    <source>
        <dbReference type="Proteomes" id="UP001054889"/>
    </source>
</evidence>
<evidence type="ECO:0000313" key="2">
    <source>
        <dbReference type="EMBL" id="GJM93257.1"/>
    </source>
</evidence>
<feature type="region of interest" description="Disordered" evidence="1">
    <location>
        <begin position="1"/>
        <end position="41"/>
    </location>
</feature>
<proteinExistence type="predicted"/>
<comment type="caution">
    <text evidence="2">The sequence shown here is derived from an EMBL/GenBank/DDBJ whole genome shotgun (WGS) entry which is preliminary data.</text>
</comment>
<gene>
    <name evidence="2" type="primary">ga09802</name>
    <name evidence="2" type="ORF">PR202_ga09802</name>
</gene>
<organism evidence="2 3">
    <name type="scientific">Eleusine coracana subsp. coracana</name>
    <dbReference type="NCBI Taxonomy" id="191504"/>
    <lineage>
        <taxon>Eukaryota</taxon>
        <taxon>Viridiplantae</taxon>
        <taxon>Streptophyta</taxon>
        <taxon>Embryophyta</taxon>
        <taxon>Tracheophyta</taxon>
        <taxon>Spermatophyta</taxon>
        <taxon>Magnoliopsida</taxon>
        <taxon>Liliopsida</taxon>
        <taxon>Poales</taxon>
        <taxon>Poaceae</taxon>
        <taxon>PACMAD clade</taxon>
        <taxon>Chloridoideae</taxon>
        <taxon>Cynodonteae</taxon>
        <taxon>Eleusininae</taxon>
        <taxon>Eleusine</taxon>
    </lineage>
</organism>
<dbReference type="EMBL" id="BQKI01000004">
    <property type="protein sequence ID" value="GJM93257.1"/>
    <property type="molecule type" value="Genomic_DNA"/>
</dbReference>
<protein>
    <submittedName>
        <fullName evidence="2">Uncharacterized protein</fullName>
    </submittedName>
</protein>